<dbReference type="Proteomes" id="UP000887569">
    <property type="component" value="Unplaced"/>
</dbReference>
<protein>
    <submittedName>
        <fullName evidence="2">Centromere protein M</fullName>
    </submittedName>
</protein>
<reference evidence="2" key="1">
    <citation type="submission" date="2022-11" db="UniProtKB">
        <authorList>
            <consortium name="WormBaseParasite"/>
        </authorList>
    </citation>
    <scope>IDENTIFICATION</scope>
</reference>
<organism evidence="1 2">
    <name type="scientific">Parascaris univalens</name>
    <name type="common">Nematode worm</name>
    <dbReference type="NCBI Taxonomy" id="6257"/>
    <lineage>
        <taxon>Eukaryota</taxon>
        <taxon>Metazoa</taxon>
        <taxon>Ecdysozoa</taxon>
        <taxon>Nematoda</taxon>
        <taxon>Chromadorea</taxon>
        <taxon>Rhabditida</taxon>
        <taxon>Spirurina</taxon>
        <taxon>Ascaridomorpha</taxon>
        <taxon>Ascaridoidea</taxon>
        <taxon>Ascarididae</taxon>
        <taxon>Parascaris</taxon>
    </lineage>
</organism>
<dbReference type="WBParaSite" id="PgE021_g001_t04">
    <property type="protein sequence ID" value="PgE021_g001_t04"/>
    <property type="gene ID" value="PgE021_g001"/>
</dbReference>
<name>A0A915A2G6_PARUN</name>
<dbReference type="AlphaFoldDB" id="A0A915A2G6"/>
<proteinExistence type="predicted"/>
<sequence>MSESTGKKRTRLRRMWYCLRSGADSRCSSRSSCSNESRNNRCKPQILGNAFCRGISAAPYAVFPTFLSALLGRQIARLTAVACWTNVILFASAESFTEVHSFDIASPRSSVYRGAVTPKKHRMR</sequence>
<accession>A0A915A2G6</accession>
<evidence type="ECO:0000313" key="1">
    <source>
        <dbReference type="Proteomes" id="UP000887569"/>
    </source>
</evidence>
<keyword evidence="1" id="KW-1185">Reference proteome</keyword>
<evidence type="ECO:0000313" key="2">
    <source>
        <dbReference type="WBParaSite" id="PgE021_g001_t04"/>
    </source>
</evidence>